<protein>
    <submittedName>
        <fullName evidence="2">Uncharacterized protein</fullName>
    </submittedName>
</protein>
<keyword evidence="1" id="KW-0732">Signal</keyword>
<dbReference type="HOGENOM" id="CLU_667115_0_0_6"/>
<evidence type="ECO:0000256" key="1">
    <source>
        <dbReference type="SAM" id="SignalP"/>
    </source>
</evidence>
<dbReference type="Proteomes" id="UP000001947">
    <property type="component" value="Chromosome"/>
</dbReference>
<keyword evidence="3" id="KW-1185">Reference proteome</keyword>
<reference evidence="2 3" key="1">
    <citation type="journal article" date="2008" name="PLoS Genet.">
        <title>Complete genome sequence of the complex carbohydrate-degrading marine bacterium, Saccharophagus degradans strain 2-40 T.</title>
        <authorList>
            <person name="Weiner R.M."/>
            <person name="Taylor L.E.II."/>
            <person name="Henrissat B."/>
            <person name="Hauser L."/>
            <person name="Land M."/>
            <person name="Coutinho P.M."/>
            <person name="Rancurel C."/>
            <person name="Saunders E.H."/>
            <person name="Longmire A.G."/>
            <person name="Zhang H."/>
            <person name="Bayer E.A."/>
            <person name="Gilbert H.J."/>
            <person name="Larimer F."/>
            <person name="Zhulin I.B."/>
            <person name="Ekborg N.A."/>
            <person name="Lamed R."/>
            <person name="Richardson P.M."/>
            <person name="Borovok I."/>
            <person name="Hutcheson S."/>
        </authorList>
    </citation>
    <scope>NUCLEOTIDE SEQUENCE [LARGE SCALE GENOMIC DNA]</scope>
    <source>
        <strain evidence="3">2-40 / ATCC 43961 / DSM 17024</strain>
    </source>
</reference>
<accession>Q21P35</accession>
<dbReference type="AlphaFoldDB" id="Q21P35"/>
<proteinExistence type="predicted"/>
<dbReference type="RefSeq" id="WP_011466768.1">
    <property type="nucleotide sequence ID" value="NC_007912.1"/>
</dbReference>
<sequence>MKNWIVTLLFSGFILATSVHAFSATTTVVLETPKPALIENRIYERSDIFDEHTTTTIRGVTQTNYIFKPQLNDWKATFSDNTEINKYFIKEFVNPRQELLDKFRQDIEEESAIQKLHYAVINQKPMNIILGVRGSKVTFELSGIELKAKVSAHTEGAADIFCGSSATGTIGVDIKAVGEYDVNTGFANIIYLDFKESIDIDCSNLFGKLFDFALDYTVDYFVDEAVNEFLQEVFSESMYVGGFKDIFSDELLQAGDYIGFDVVTEAWDALSTYVDGVTFEINVGVDYYSTGNHLLAFKVYQEKTDFDLSKSGSAWKKISYASFDCPDWATSLKLYEASRAITGYKHSLRGPAVPIYGGVEFNRVSVNGLVFETEMSCSGRLCGSSTDTKFGFVASCESPTGIWSYQSHVGML</sequence>
<dbReference type="GeneID" id="98611983"/>
<name>Q21P35_SACD2</name>
<feature type="chain" id="PRO_5004200761" evidence="1">
    <location>
        <begin position="22"/>
        <end position="412"/>
    </location>
</feature>
<dbReference type="KEGG" id="sde:Sde_0280"/>
<evidence type="ECO:0000313" key="3">
    <source>
        <dbReference type="Proteomes" id="UP000001947"/>
    </source>
</evidence>
<dbReference type="EMBL" id="CP000282">
    <property type="protein sequence ID" value="ABD79544.1"/>
    <property type="molecule type" value="Genomic_DNA"/>
</dbReference>
<evidence type="ECO:0000313" key="2">
    <source>
        <dbReference type="EMBL" id="ABD79544.1"/>
    </source>
</evidence>
<organism evidence="2 3">
    <name type="scientific">Saccharophagus degradans (strain 2-40 / ATCC 43961 / DSM 17024)</name>
    <dbReference type="NCBI Taxonomy" id="203122"/>
    <lineage>
        <taxon>Bacteria</taxon>
        <taxon>Pseudomonadati</taxon>
        <taxon>Pseudomonadota</taxon>
        <taxon>Gammaproteobacteria</taxon>
        <taxon>Cellvibrionales</taxon>
        <taxon>Cellvibrionaceae</taxon>
        <taxon>Saccharophagus</taxon>
    </lineage>
</organism>
<feature type="signal peptide" evidence="1">
    <location>
        <begin position="1"/>
        <end position="21"/>
    </location>
</feature>
<gene>
    <name evidence="2" type="ordered locus">Sde_0280</name>
</gene>